<dbReference type="Pfam" id="PF13561">
    <property type="entry name" value="adh_short_C2"/>
    <property type="match status" value="1"/>
</dbReference>
<evidence type="ECO:0000256" key="1">
    <source>
        <dbReference type="ARBA" id="ARBA00006484"/>
    </source>
</evidence>
<evidence type="ECO:0000313" key="5">
    <source>
        <dbReference type="Proteomes" id="UP000552757"/>
    </source>
</evidence>
<evidence type="ECO:0000256" key="3">
    <source>
        <dbReference type="ARBA" id="ARBA00051383"/>
    </source>
</evidence>
<dbReference type="Proteomes" id="UP000552757">
    <property type="component" value="Unassembled WGS sequence"/>
</dbReference>
<dbReference type="PANTHER" id="PTHR24321:SF14">
    <property type="entry name" value="SHORT-CHAIN TYPE DEHYDROGENASE_REDUCTASE BLR2146-RELATED"/>
    <property type="match status" value="1"/>
</dbReference>
<protein>
    <submittedName>
        <fullName evidence="4">NAD(P)-dependent dehydrogenase (Short-subunit alcohol dehydrogenase family)</fullName>
    </submittedName>
</protein>
<evidence type="ECO:0000256" key="2">
    <source>
        <dbReference type="ARBA" id="ARBA00023002"/>
    </source>
</evidence>
<dbReference type="GO" id="GO:0016491">
    <property type="term" value="F:oxidoreductase activity"/>
    <property type="evidence" value="ECO:0007669"/>
    <property type="project" value="UniProtKB-KW"/>
</dbReference>
<dbReference type="FunFam" id="3.40.50.720:FF:000084">
    <property type="entry name" value="Short-chain dehydrogenase reductase"/>
    <property type="match status" value="1"/>
</dbReference>
<dbReference type="PANTHER" id="PTHR24321">
    <property type="entry name" value="DEHYDROGENASES, SHORT CHAIN"/>
    <property type="match status" value="1"/>
</dbReference>
<dbReference type="PROSITE" id="PS00061">
    <property type="entry name" value="ADH_SHORT"/>
    <property type="match status" value="1"/>
</dbReference>
<reference evidence="4 5" key="1">
    <citation type="submission" date="2020-08" db="EMBL/GenBank/DDBJ databases">
        <title>Genomic Encyclopedia of Type Strains, Phase IV (KMG-IV): sequencing the most valuable type-strain genomes for metagenomic binning, comparative biology and taxonomic classification.</title>
        <authorList>
            <person name="Goeker M."/>
        </authorList>
    </citation>
    <scope>NUCLEOTIDE SEQUENCE [LARGE SCALE GENOMIC DNA]</scope>
    <source>
        <strain evidence="4 5">DSM 29348</strain>
    </source>
</reference>
<gene>
    <name evidence="4" type="ORF">GGR44_002466</name>
</gene>
<dbReference type="PRINTS" id="PR00080">
    <property type="entry name" value="SDRFAMILY"/>
</dbReference>
<evidence type="ECO:0000313" key="4">
    <source>
        <dbReference type="EMBL" id="MBB3982800.1"/>
    </source>
</evidence>
<dbReference type="SUPFAM" id="SSF51735">
    <property type="entry name" value="NAD(P)-binding Rossmann-fold domains"/>
    <property type="match status" value="1"/>
</dbReference>
<comment type="caution">
    <text evidence="4">The sequence shown here is derived from an EMBL/GenBank/DDBJ whole genome shotgun (WGS) entry which is preliminary data.</text>
</comment>
<dbReference type="CDD" id="cd05233">
    <property type="entry name" value="SDR_c"/>
    <property type="match status" value="1"/>
</dbReference>
<dbReference type="InterPro" id="IPR020904">
    <property type="entry name" value="Sc_DH/Rdtase_CS"/>
</dbReference>
<comment type="catalytic activity">
    <reaction evidence="3">
        <text>2,5-dichlorocyclohexa-2,5-dien-1,4-diol + NAD(+) = 2,5-dichlorohydroquinone + NADH + H(+)</text>
        <dbReference type="Rhea" id="RHEA:15741"/>
        <dbReference type="ChEBI" id="CHEBI:15378"/>
        <dbReference type="ChEBI" id="CHEBI:27545"/>
        <dbReference type="ChEBI" id="CHEBI:28975"/>
        <dbReference type="ChEBI" id="CHEBI:57540"/>
        <dbReference type="ChEBI" id="CHEBI:57945"/>
    </reaction>
</comment>
<keyword evidence="2" id="KW-0560">Oxidoreductase</keyword>
<accession>A0A7W6DLF2</accession>
<comment type="similarity">
    <text evidence="1">Belongs to the short-chain dehydrogenases/reductases (SDR) family.</text>
</comment>
<sequence>MGVLDGKVAIVTGAGSGIGARIAQVMAEQGASVLAAASRAESAAGTTQAIRDAGGSVASAFGDLADPATAQGLVDAAVEAFGGVDILVNNAAVTDAATLAKDANIADMDAATWERTLRVNTIAPALLCKAAIPHMIARGGGSIVMVASGRGVQGDLGMPAYGASKAALINLALNVATQYGKQGIRANSVVVGMVMTPPLAASISPEMIELFTAHHLTPYVADPQDIAGPVAFLASDAARFITGATLAVDGGMTSHAAPFADVMKLSAAGMLKQD</sequence>
<name>A0A7W6DLF2_9SPHN</name>
<dbReference type="AlphaFoldDB" id="A0A7W6DLF2"/>
<dbReference type="EMBL" id="JACIEB010000005">
    <property type="protein sequence ID" value="MBB3982800.1"/>
    <property type="molecule type" value="Genomic_DNA"/>
</dbReference>
<dbReference type="InterPro" id="IPR002347">
    <property type="entry name" value="SDR_fam"/>
</dbReference>
<keyword evidence="5" id="KW-1185">Reference proteome</keyword>
<proteinExistence type="inferred from homology"/>
<dbReference type="PRINTS" id="PR00081">
    <property type="entry name" value="GDHRDH"/>
</dbReference>
<dbReference type="Gene3D" id="3.40.50.720">
    <property type="entry name" value="NAD(P)-binding Rossmann-like Domain"/>
    <property type="match status" value="1"/>
</dbReference>
<organism evidence="4 5">
    <name type="scientific">Sphingobium fontiphilum</name>
    <dbReference type="NCBI Taxonomy" id="944425"/>
    <lineage>
        <taxon>Bacteria</taxon>
        <taxon>Pseudomonadati</taxon>
        <taxon>Pseudomonadota</taxon>
        <taxon>Alphaproteobacteria</taxon>
        <taxon>Sphingomonadales</taxon>
        <taxon>Sphingomonadaceae</taxon>
        <taxon>Sphingobium</taxon>
    </lineage>
</organism>
<dbReference type="RefSeq" id="WP_183955856.1">
    <property type="nucleotide sequence ID" value="NZ_JACIEB010000005.1"/>
</dbReference>
<dbReference type="InterPro" id="IPR036291">
    <property type="entry name" value="NAD(P)-bd_dom_sf"/>
</dbReference>